<gene>
    <name evidence="2" type="ORF">DY245_12785</name>
</gene>
<dbReference type="OrthoDB" id="9789109at2"/>
<comment type="caution">
    <text evidence="2">The sequence shown here is derived from an EMBL/GenBank/DDBJ whole genome shotgun (WGS) entry which is preliminary data.</text>
</comment>
<dbReference type="CDD" id="cd00093">
    <property type="entry name" value="HTH_XRE"/>
    <property type="match status" value="1"/>
</dbReference>
<dbReference type="SMART" id="SM00530">
    <property type="entry name" value="HTH_XRE"/>
    <property type="match status" value="1"/>
</dbReference>
<dbReference type="PANTHER" id="PTHR39337">
    <property type="entry name" value="BLR5642 PROTEIN"/>
    <property type="match status" value="1"/>
</dbReference>
<dbReference type="AlphaFoldDB" id="A0A371Q5M1"/>
<sequence length="230" mass="25347">MSSHPPANPRDHARAHALARRVRALREEHGWSRERLAKEAGVGTGTLARLESEGAIQPGFFTVGVLAEALGVSLDALFHESTSKCVPGLWSAGYEGRDIDSFVASLLESRIDVVADVRLTPISRKPGFSKTRLGLALAEASIAYDHLRSLGNPKDNRAPFWDGRVVEGRARFRSVLRSDEARSDLDRLAEHAGRSRVAVLCFERDEERCHRQVVLEAVRKRLSVPVTPLA</sequence>
<reference evidence="2 3" key="1">
    <citation type="submission" date="2018-08" db="EMBL/GenBank/DDBJ databases">
        <title>Streptomyces NEAU-D10 sp. nov., a novel Actinomycete isolated from soil.</title>
        <authorList>
            <person name="Jin L."/>
        </authorList>
    </citation>
    <scope>NUCLEOTIDE SEQUENCE [LARGE SCALE GENOMIC DNA]</scope>
    <source>
        <strain evidence="2 3">NEAU-D10</strain>
    </source>
</reference>
<keyword evidence="3" id="KW-1185">Reference proteome</keyword>
<dbReference type="Pfam" id="PF01381">
    <property type="entry name" value="HTH_3"/>
    <property type="match status" value="1"/>
</dbReference>
<dbReference type="Pfam" id="PF04343">
    <property type="entry name" value="DUF488"/>
    <property type="match status" value="1"/>
</dbReference>
<dbReference type="InterPro" id="IPR007438">
    <property type="entry name" value="DUF488"/>
</dbReference>
<organism evidence="2 3">
    <name type="scientific">Streptomyces inhibens</name>
    <dbReference type="NCBI Taxonomy" id="2293571"/>
    <lineage>
        <taxon>Bacteria</taxon>
        <taxon>Bacillati</taxon>
        <taxon>Actinomycetota</taxon>
        <taxon>Actinomycetes</taxon>
        <taxon>Kitasatosporales</taxon>
        <taxon>Streptomycetaceae</taxon>
        <taxon>Streptomyces</taxon>
    </lineage>
</organism>
<dbReference type="GO" id="GO:0003677">
    <property type="term" value="F:DNA binding"/>
    <property type="evidence" value="ECO:0007669"/>
    <property type="project" value="InterPro"/>
</dbReference>
<name>A0A371Q5M1_STRIH</name>
<accession>A0A371Q5M1</accession>
<dbReference type="PROSITE" id="PS50943">
    <property type="entry name" value="HTH_CROC1"/>
    <property type="match status" value="1"/>
</dbReference>
<feature type="domain" description="HTH cro/C1-type" evidence="1">
    <location>
        <begin position="22"/>
        <end position="77"/>
    </location>
</feature>
<dbReference type="SUPFAM" id="SSF47413">
    <property type="entry name" value="lambda repressor-like DNA-binding domains"/>
    <property type="match status" value="1"/>
</dbReference>
<evidence type="ECO:0000259" key="1">
    <source>
        <dbReference type="PROSITE" id="PS50943"/>
    </source>
</evidence>
<dbReference type="PANTHER" id="PTHR39337:SF1">
    <property type="entry name" value="BLR5642 PROTEIN"/>
    <property type="match status" value="1"/>
</dbReference>
<dbReference type="InterPro" id="IPR001387">
    <property type="entry name" value="Cro/C1-type_HTH"/>
</dbReference>
<dbReference type="Proteomes" id="UP000262477">
    <property type="component" value="Unassembled WGS sequence"/>
</dbReference>
<dbReference type="EMBL" id="QUAC01000095">
    <property type="protein sequence ID" value="REK89962.1"/>
    <property type="molecule type" value="Genomic_DNA"/>
</dbReference>
<protein>
    <submittedName>
        <fullName evidence="2">DUF488 family protein</fullName>
    </submittedName>
</protein>
<proteinExistence type="predicted"/>
<evidence type="ECO:0000313" key="3">
    <source>
        <dbReference type="Proteomes" id="UP000262477"/>
    </source>
</evidence>
<dbReference type="Gene3D" id="1.10.260.40">
    <property type="entry name" value="lambda repressor-like DNA-binding domains"/>
    <property type="match status" value="1"/>
</dbReference>
<dbReference type="RefSeq" id="WP_128506776.1">
    <property type="nucleotide sequence ID" value="NZ_QUAC01000095.1"/>
</dbReference>
<evidence type="ECO:0000313" key="2">
    <source>
        <dbReference type="EMBL" id="REK89962.1"/>
    </source>
</evidence>
<dbReference type="InterPro" id="IPR010982">
    <property type="entry name" value="Lambda_DNA-bd_dom_sf"/>
</dbReference>